<proteinExistence type="predicted"/>
<organism evidence="1 2">
    <name type="scientific">Papaver somniferum</name>
    <name type="common">Opium poppy</name>
    <dbReference type="NCBI Taxonomy" id="3469"/>
    <lineage>
        <taxon>Eukaryota</taxon>
        <taxon>Viridiplantae</taxon>
        <taxon>Streptophyta</taxon>
        <taxon>Embryophyta</taxon>
        <taxon>Tracheophyta</taxon>
        <taxon>Spermatophyta</taxon>
        <taxon>Magnoliopsida</taxon>
        <taxon>Ranunculales</taxon>
        <taxon>Papaveraceae</taxon>
        <taxon>Papaveroideae</taxon>
        <taxon>Papaver</taxon>
    </lineage>
</organism>
<dbReference type="Proteomes" id="UP000316621">
    <property type="component" value="Chromosome 7"/>
</dbReference>
<dbReference type="EMBL" id="CM010721">
    <property type="protein sequence ID" value="RZC71759.1"/>
    <property type="molecule type" value="Genomic_DNA"/>
</dbReference>
<evidence type="ECO:0000313" key="2">
    <source>
        <dbReference type="Proteomes" id="UP000316621"/>
    </source>
</evidence>
<protein>
    <submittedName>
        <fullName evidence="1">Uncharacterized protein</fullName>
    </submittedName>
</protein>
<keyword evidence="2" id="KW-1185">Reference proteome</keyword>
<reference evidence="1 2" key="1">
    <citation type="journal article" date="2018" name="Science">
        <title>The opium poppy genome and morphinan production.</title>
        <authorList>
            <person name="Guo L."/>
            <person name="Winzer T."/>
            <person name="Yang X."/>
            <person name="Li Y."/>
            <person name="Ning Z."/>
            <person name="He Z."/>
            <person name="Teodor R."/>
            <person name="Lu Y."/>
            <person name="Bowser T.A."/>
            <person name="Graham I.A."/>
            <person name="Ye K."/>
        </authorList>
    </citation>
    <scope>NUCLEOTIDE SEQUENCE [LARGE SCALE GENOMIC DNA]</scope>
    <source>
        <strain evidence="2">cv. HN1</strain>
        <tissue evidence="1">Leaves</tissue>
    </source>
</reference>
<sequence length="13" mass="1502">MQDCPYRSSNVCV</sequence>
<name>A0A4Y7KIH9_PAPSO</name>
<accession>A0A4Y7KIH9</accession>
<evidence type="ECO:0000313" key="1">
    <source>
        <dbReference type="EMBL" id="RZC71759.1"/>
    </source>
</evidence>
<gene>
    <name evidence="1" type="ORF">C5167_034929</name>
</gene>